<sequence>MTATGRLRMADARELVDVLGTGDRTEGVRSSNDLPRLGLR</sequence>
<dbReference type="RefSeq" id="WP_369171227.1">
    <property type="nucleotide sequence ID" value="NZ_CP163439.1"/>
</dbReference>
<dbReference type="AlphaFoldDB" id="A0AB39Q3F5"/>
<proteinExistence type="predicted"/>
<accession>A0AB39Q3F5</accession>
<gene>
    <name evidence="1" type="ORF">AB5J49_26530</name>
</gene>
<evidence type="ECO:0000313" key="1">
    <source>
        <dbReference type="EMBL" id="XDQ36603.1"/>
    </source>
</evidence>
<dbReference type="EMBL" id="CP163439">
    <property type="protein sequence ID" value="XDQ36603.1"/>
    <property type="molecule type" value="Genomic_DNA"/>
</dbReference>
<protein>
    <submittedName>
        <fullName evidence="1">Uncharacterized protein</fullName>
    </submittedName>
</protein>
<organism evidence="1">
    <name type="scientific">Streptomyces sp. R28</name>
    <dbReference type="NCBI Taxonomy" id="3238628"/>
    <lineage>
        <taxon>Bacteria</taxon>
        <taxon>Bacillati</taxon>
        <taxon>Actinomycetota</taxon>
        <taxon>Actinomycetes</taxon>
        <taxon>Kitasatosporales</taxon>
        <taxon>Streptomycetaceae</taxon>
        <taxon>Streptomyces</taxon>
    </lineage>
</organism>
<name>A0AB39Q3F5_9ACTN</name>
<reference evidence="1" key="1">
    <citation type="submission" date="2024-07" db="EMBL/GenBank/DDBJ databases">
        <authorList>
            <person name="Yu S.T."/>
        </authorList>
    </citation>
    <scope>NUCLEOTIDE SEQUENCE</scope>
    <source>
        <strain evidence="1">R28</strain>
    </source>
</reference>